<dbReference type="Pfam" id="PF00682">
    <property type="entry name" value="HMGL-like"/>
    <property type="match status" value="1"/>
</dbReference>
<dbReference type="InterPro" id="IPR013785">
    <property type="entry name" value="Aldolase_TIM"/>
</dbReference>
<keyword evidence="1" id="KW-0464">Manganese</keyword>
<comment type="caution">
    <text evidence="3">The sequence shown here is derived from an EMBL/GenBank/DDBJ whole genome shotgun (WGS) entry which is preliminary data.</text>
</comment>
<gene>
    <name evidence="3" type="ORF">KUV23_03035</name>
</gene>
<accession>A0ABS7N1S0</accession>
<protein>
    <submittedName>
        <fullName evidence="3">Aldolase catalytic domain-containing protein</fullName>
    </submittedName>
</protein>
<dbReference type="CDD" id="cd07944">
    <property type="entry name" value="DRE_TIM_HOA_like"/>
    <property type="match status" value="1"/>
</dbReference>
<dbReference type="PROSITE" id="PS50991">
    <property type="entry name" value="PYR_CT"/>
    <property type="match status" value="1"/>
</dbReference>
<organism evidence="3 4">
    <name type="scientific">Algoriphagus marincola</name>
    <dbReference type="NCBI Taxonomy" id="264027"/>
    <lineage>
        <taxon>Bacteria</taxon>
        <taxon>Pseudomonadati</taxon>
        <taxon>Bacteroidota</taxon>
        <taxon>Cytophagia</taxon>
        <taxon>Cytophagales</taxon>
        <taxon>Cyclobacteriaceae</taxon>
        <taxon>Algoriphagus</taxon>
    </lineage>
</organism>
<reference evidence="3 4" key="1">
    <citation type="submission" date="2021-06" db="EMBL/GenBank/DDBJ databases">
        <title>44 bacteria genomes isolated from Dapeng, Shenzhen.</title>
        <authorList>
            <person name="Zheng W."/>
            <person name="Yu S."/>
            <person name="Huang Y."/>
        </authorList>
    </citation>
    <scope>NUCLEOTIDE SEQUENCE [LARGE SCALE GENOMIC DNA]</scope>
    <source>
        <strain evidence="3 4">DP5N14-6</strain>
    </source>
</reference>
<proteinExistence type="predicted"/>
<dbReference type="Gene3D" id="3.20.20.70">
    <property type="entry name" value="Aldolase class I"/>
    <property type="match status" value="1"/>
</dbReference>
<evidence type="ECO:0000313" key="4">
    <source>
        <dbReference type="Proteomes" id="UP000766609"/>
    </source>
</evidence>
<sequence length="517" mass="58482">MGRKFKILDCTLRDGGYYNNWDFDSNLVDVYCEFVESSPIDYVEVGYRSIPLTGYFGEYFYCPIYVLQRLKKNMPSKDLVVILNEKDIKVSHVKDLLSPCVGIISMVRVAVDPKNMERAIELAKEVKTLGFLVAFNVMYMSNWKKDPGFLGSLVEIEGLVDYFYMVDSFGGVMIQDIKETIDIIRDFSKDIPLGFHGHNNLEMAMANTLESIENGCSIVDATITGMGRGAGNLRMELLLTYLENKGLVDLDFNALSNIVAKFEELKSMYQWGTNLPYMFSGANSLPQKQVMEWVGLNRYPLSSILTALKNQKDSKKDNIKLPTLEKKKKFKEALIIGGGTSVVMHNEGIQKMLDDRPELCLIHAGARHINRFLDAKNPQFYALVGSESQKLSDKVKDYSQLKGICVYPPFPREMGTKIPEGLLEMSEELESIEFTRASKDSPLAISIQIALDLGVENIFFIGFDGYMNEINNVQLLTTQENQSILNDLNTISEIKATFLAPTRYKDITLDSIYKYIS</sequence>
<dbReference type="SUPFAM" id="SSF51569">
    <property type="entry name" value="Aldolase"/>
    <property type="match status" value="1"/>
</dbReference>
<evidence type="ECO:0000313" key="3">
    <source>
        <dbReference type="EMBL" id="MBY5949930.1"/>
    </source>
</evidence>
<feature type="domain" description="Pyruvate carboxyltransferase" evidence="2">
    <location>
        <begin position="5"/>
        <end position="258"/>
    </location>
</feature>
<dbReference type="PANTHER" id="PTHR10277">
    <property type="entry name" value="HOMOCITRATE SYNTHASE-RELATED"/>
    <property type="match status" value="1"/>
</dbReference>
<dbReference type="InterPro" id="IPR000891">
    <property type="entry name" value="PYR_CT"/>
</dbReference>
<dbReference type="EMBL" id="JAHVHP010000001">
    <property type="protein sequence ID" value="MBY5949930.1"/>
    <property type="molecule type" value="Genomic_DNA"/>
</dbReference>
<evidence type="ECO:0000256" key="1">
    <source>
        <dbReference type="ARBA" id="ARBA00023211"/>
    </source>
</evidence>
<name>A0ABS7N1S0_9BACT</name>
<dbReference type="InterPro" id="IPR050073">
    <property type="entry name" value="2-IPM_HCS-like"/>
</dbReference>
<dbReference type="PANTHER" id="PTHR10277:SF9">
    <property type="entry name" value="2-ISOPROPYLMALATE SYNTHASE 1, CHLOROPLASTIC-RELATED"/>
    <property type="match status" value="1"/>
</dbReference>
<dbReference type="Proteomes" id="UP000766609">
    <property type="component" value="Unassembled WGS sequence"/>
</dbReference>
<keyword evidence="4" id="KW-1185">Reference proteome</keyword>
<dbReference type="RefSeq" id="WP_222583034.1">
    <property type="nucleotide sequence ID" value="NZ_JAHVHP010000001.1"/>
</dbReference>
<evidence type="ECO:0000259" key="2">
    <source>
        <dbReference type="PROSITE" id="PS50991"/>
    </source>
</evidence>